<dbReference type="Gene3D" id="3.90.25.10">
    <property type="entry name" value="UDP-galactose 4-epimerase, domain 1"/>
    <property type="match status" value="1"/>
</dbReference>
<evidence type="ECO:0000259" key="8">
    <source>
        <dbReference type="Pfam" id="PF05368"/>
    </source>
</evidence>
<dbReference type="Proteomes" id="UP000030641">
    <property type="component" value="Unassembled WGS sequence"/>
</dbReference>
<evidence type="ECO:0000313" key="9">
    <source>
        <dbReference type="EMBL" id="KEQ90263.1"/>
    </source>
</evidence>
<gene>
    <name evidence="9" type="ORF">AUEXF2481DRAFT_34114</name>
</gene>
<dbReference type="PANTHER" id="PTHR42748">
    <property type="entry name" value="NITROGEN METABOLITE REPRESSION PROTEIN NMRA FAMILY MEMBER"/>
    <property type="match status" value="1"/>
</dbReference>
<keyword evidence="4" id="KW-0963">Cytoplasm</keyword>
<dbReference type="InterPro" id="IPR036291">
    <property type="entry name" value="NAD(P)-bd_dom_sf"/>
</dbReference>
<dbReference type="CDD" id="cd05251">
    <property type="entry name" value="NmrA_like_SDR_a"/>
    <property type="match status" value="1"/>
</dbReference>
<evidence type="ECO:0000256" key="7">
    <source>
        <dbReference type="ARBA" id="ARBA00040296"/>
    </source>
</evidence>
<sequence length="303" mass="33166">MSKLITVFGATGNQGGSVIKHLLADSTIMQSFKLRGITRDISKPSAKALAAKGVELKSADLNDEASVAQAIKGSHTVFLVTNYWETANPATEIAQGKNVANVAKKEGISHLIFSSLLNVTKTSKGKLAHVPHFDGKAEIEEYIKETGVPCSFILPGYFMSNLSQMLQKGEDGSLTWALPISDDAKFPLFDTAEDTGKFVKAAIKSQSPPSGKQILCATDYYTPKQILSEIEEVTGKKTNFYKISSEQYKSYLPEFMAEEMLENHLFIEEPGYFNGASLDESLGLLEEAPVTWKEFVKKSGDFN</sequence>
<dbReference type="GO" id="GO:0005634">
    <property type="term" value="C:nucleus"/>
    <property type="evidence" value="ECO:0007669"/>
    <property type="project" value="UniProtKB-SubCell"/>
</dbReference>
<dbReference type="GeneID" id="25365005"/>
<dbReference type="GO" id="GO:0048471">
    <property type="term" value="C:perinuclear region of cytoplasm"/>
    <property type="evidence" value="ECO:0007669"/>
    <property type="project" value="UniProtKB-SubCell"/>
</dbReference>
<keyword evidence="6" id="KW-0539">Nucleus</keyword>
<dbReference type="Gene3D" id="3.40.50.720">
    <property type="entry name" value="NAD(P)-binding Rossmann-like Domain"/>
    <property type="match status" value="1"/>
</dbReference>
<evidence type="ECO:0000256" key="6">
    <source>
        <dbReference type="ARBA" id="ARBA00023242"/>
    </source>
</evidence>
<evidence type="ECO:0000256" key="5">
    <source>
        <dbReference type="ARBA" id="ARBA00022857"/>
    </source>
</evidence>
<dbReference type="EMBL" id="KL584795">
    <property type="protein sequence ID" value="KEQ90263.1"/>
    <property type="molecule type" value="Genomic_DNA"/>
</dbReference>
<accession>A0A074XXF5</accession>
<evidence type="ECO:0000313" key="10">
    <source>
        <dbReference type="Proteomes" id="UP000030641"/>
    </source>
</evidence>
<evidence type="ECO:0000256" key="1">
    <source>
        <dbReference type="ARBA" id="ARBA00004123"/>
    </source>
</evidence>
<organism evidence="9 10">
    <name type="scientific">Aureobasidium subglaciale (strain EXF-2481)</name>
    <name type="common">Aureobasidium pullulans var. subglaciale</name>
    <dbReference type="NCBI Taxonomy" id="1043005"/>
    <lineage>
        <taxon>Eukaryota</taxon>
        <taxon>Fungi</taxon>
        <taxon>Dikarya</taxon>
        <taxon>Ascomycota</taxon>
        <taxon>Pezizomycotina</taxon>
        <taxon>Dothideomycetes</taxon>
        <taxon>Dothideomycetidae</taxon>
        <taxon>Dothideales</taxon>
        <taxon>Saccotheciaceae</taxon>
        <taxon>Aureobasidium</taxon>
    </lineage>
</organism>
<evidence type="ECO:0000256" key="2">
    <source>
        <dbReference type="ARBA" id="ARBA00004556"/>
    </source>
</evidence>
<protein>
    <recommendedName>
        <fullName evidence="7">NmrA-like family domain-containing protein 1</fullName>
    </recommendedName>
</protein>
<evidence type="ECO:0000256" key="4">
    <source>
        <dbReference type="ARBA" id="ARBA00022490"/>
    </source>
</evidence>
<keyword evidence="5" id="KW-0521">NADP</keyword>
<dbReference type="HOGENOM" id="CLU_007383_8_1_1"/>
<keyword evidence="10" id="KW-1185">Reference proteome</keyword>
<dbReference type="PANTHER" id="PTHR42748:SF31">
    <property type="entry name" value="NMRA-LIKE DOMAIN-CONTAINING PROTEIN-RELATED"/>
    <property type="match status" value="1"/>
</dbReference>
<comment type="subcellular location">
    <subcellularLocation>
        <location evidence="2">Cytoplasm</location>
        <location evidence="2">Perinuclear region</location>
    </subcellularLocation>
    <subcellularLocation>
        <location evidence="1">Nucleus</location>
    </subcellularLocation>
</comment>
<name>A0A074XXF5_AURSE</name>
<evidence type="ECO:0000256" key="3">
    <source>
        <dbReference type="ARBA" id="ARBA00006328"/>
    </source>
</evidence>
<dbReference type="AlphaFoldDB" id="A0A074XXF5"/>
<dbReference type="InParanoid" id="A0A074XXF5"/>
<dbReference type="InterPro" id="IPR008030">
    <property type="entry name" value="NmrA-like"/>
</dbReference>
<proteinExistence type="inferred from homology"/>
<dbReference type="SUPFAM" id="SSF51735">
    <property type="entry name" value="NAD(P)-binding Rossmann-fold domains"/>
    <property type="match status" value="1"/>
</dbReference>
<dbReference type="InterPro" id="IPR051164">
    <property type="entry name" value="NmrA-like_oxidored"/>
</dbReference>
<dbReference type="OMA" id="HEVQQGR"/>
<reference evidence="9 10" key="1">
    <citation type="journal article" date="2014" name="BMC Genomics">
        <title>Genome sequencing of four Aureobasidium pullulans varieties: biotechnological potential, stress tolerance, and description of new species.</title>
        <authorList>
            <person name="Gostin Ar C."/>
            <person name="Ohm R.A."/>
            <person name="Kogej T."/>
            <person name="Sonjak S."/>
            <person name="Turk M."/>
            <person name="Zajc J."/>
            <person name="Zalar P."/>
            <person name="Grube M."/>
            <person name="Sun H."/>
            <person name="Han J."/>
            <person name="Sharma A."/>
            <person name="Chiniquy J."/>
            <person name="Ngan C.Y."/>
            <person name="Lipzen A."/>
            <person name="Barry K."/>
            <person name="Grigoriev I.V."/>
            <person name="Gunde-Cimerman N."/>
        </authorList>
    </citation>
    <scope>NUCLEOTIDE SEQUENCE [LARGE SCALE GENOMIC DNA]</scope>
    <source>
        <strain evidence="9 10">EXF-2481</strain>
    </source>
</reference>
<dbReference type="STRING" id="1043005.A0A074XXF5"/>
<dbReference type="Pfam" id="PF05368">
    <property type="entry name" value="NmrA"/>
    <property type="match status" value="1"/>
</dbReference>
<comment type="similarity">
    <text evidence="3">Belongs to the NmrA-type oxidoreductase family.</text>
</comment>
<dbReference type="FunFam" id="3.40.50.720:FF:000181">
    <property type="entry name" value="NmrA-like family domain-containing protein 1"/>
    <property type="match status" value="1"/>
</dbReference>
<feature type="domain" description="NmrA-like" evidence="8">
    <location>
        <begin position="1"/>
        <end position="295"/>
    </location>
</feature>
<dbReference type="OrthoDB" id="3358371at2759"/>
<dbReference type="RefSeq" id="XP_013338743.1">
    <property type="nucleotide sequence ID" value="XM_013483289.1"/>
</dbReference>